<evidence type="ECO:0000256" key="4">
    <source>
        <dbReference type="SAM" id="MobiDB-lite"/>
    </source>
</evidence>
<evidence type="ECO:0000256" key="5">
    <source>
        <dbReference type="SAM" id="Phobius"/>
    </source>
</evidence>
<proteinExistence type="inferred from homology"/>
<name>A0A9E7D5Q6_9HYPH</name>
<keyword evidence="5" id="KW-1133">Transmembrane helix</keyword>
<feature type="transmembrane region" description="Helical" evidence="5">
    <location>
        <begin position="232"/>
        <end position="251"/>
    </location>
</feature>
<feature type="region of interest" description="Disordered" evidence="4">
    <location>
        <begin position="202"/>
        <end position="224"/>
    </location>
</feature>
<dbReference type="NCBIfam" id="TIGR01167">
    <property type="entry name" value="LPXTG_anchor"/>
    <property type="match status" value="1"/>
</dbReference>
<keyword evidence="3" id="KW-0326">Glycosidase</keyword>
<dbReference type="InterPro" id="IPR051018">
    <property type="entry name" value="Bacteriophage_GH24"/>
</dbReference>
<keyword evidence="5" id="KW-0472">Membrane</keyword>
<accession>A0A9E7D5Q6</accession>
<dbReference type="GO" id="GO:0031640">
    <property type="term" value="P:killing of cells of another organism"/>
    <property type="evidence" value="ECO:0007669"/>
    <property type="project" value="UniProtKB-KW"/>
</dbReference>
<keyword evidence="3" id="KW-0378">Hydrolase</keyword>
<evidence type="ECO:0000256" key="3">
    <source>
        <dbReference type="RuleBase" id="RU003788"/>
    </source>
</evidence>
<reference evidence="6" key="1">
    <citation type="submission" date="2021-09" db="EMBL/GenBank/DDBJ databases">
        <title>Network and meta-omics reveal the key degrader and cooperation patterns in an efficient 1,4-dioxane-degrading microbial community.</title>
        <authorList>
            <person name="Dai C."/>
        </authorList>
    </citation>
    <scope>NUCLEOTIDE SEQUENCE</scope>
    <source>
        <strain evidence="6">ZM13</strain>
    </source>
</reference>
<evidence type="ECO:0000256" key="2">
    <source>
        <dbReference type="ARBA" id="ARBA00022638"/>
    </source>
</evidence>
<protein>
    <recommendedName>
        <fullName evidence="3">Lysozyme</fullName>
        <ecNumber evidence="3">3.2.1.17</ecNumber>
    </recommendedName>
</protein>
<gene>
    <name evidence="6" type="ORF">K9D25_10160</name>
</gene>
<dbReference type="CDD" id="cd16900">
    <property type="entry name" value="endolysin_R21-like"/>
    <property type="match status" value="1"/>
</dbReference>
<dbReference type="GO" id="GO:0042742">
    <property type="term" value="P:defense response to bacterium"/>
    <property type="evidence" value="ECO:0007669"/>
    <property type="project" value="UniProtKB-KW"/>
</dbReference>
<dbReference type="GO" id="GO:0009253">
    <property type="term" value="P:peptidoglycan catabolic process"/>
    <property type="evidence" value="ECO:0007669"/>
    <property type="project" value="InterPro"/>
</dbReference>
<organism evidence="6 7">
    <name type="scientific">Ancylobacter polymorphus</name>
    <dbReference type="NCBI Taxonomy" id="223390"/>
    <lineage>
        <taxon>Bacteria</taxon>
        <taxon>Pseudomonadati</taxon>
        <taxon>Pseudomonadota</taxon>
        <taxon>Alphaproteobacteria</taxon>
        <taxon>Hyphomicrobiales</taxon>
        <taxon>Xanthobacteraceae</taxon>
        <taxon>Ancylobacter</taxon>
    </lineage>
</organism>
<keyword evidence="1 3" id="KW-0929">Antimicrobial</keyword>
<evidence type="ECO:0000256" key="1">
    <source>
        <dbReference type="ARBA" id="ARBA00022529"/>
    </source>
</evidence>
<dbReference type="PANTHER" id="PTHR38107">
    <property type="match status" value="1"/>
</dbReference>
<dbReference type="AlphaFoldDB" id="A0A9E7D5Q6"/>
<dbReference type="InterPro" id="IPR002196">
    <property type="entry name" value="Glyco_hydro_24"/>
</dbReference>
<dbReference type="SUPFAM" id="SSF53955">
    <property type="entry name" value="Lysozyme-like"/>
    <property type="match status" value="1"/>
</dbReference>
<dbReference type="InterPro" id="IPR023347">
    <property type="entry name" value="Lysozyme_dom_sf"/>
</dbReference>
<evidence type="ECO:0000313" key="6">
    <source>
        <dbReference type="EMBL" id="UOK73027.1"/>
    </source>
</evidence>
<dbReference type="Proteomes" id="UP000831684">
    <property type="component" value="Chromosome"/>
</dbReference>
<sequence length="257" mass="27058">MPTKPLRPSKRASTAIAAVLATATAAGGYILLPTGERVPPAVVLAMETLIPPWESEELRAYLDKIAKPPVWTICAGDTENVRPGMVETRAGCAKRLRVRLVRDYYQPLTRCIAGFDQAPASWGAMMISLAWNIGAGGACKSTAARLGREGKFRESCDAATAFNRAGGKVIRGLVLRREMGDATRIGEGELCVTGLEMRATSRAPAEAPVAPAEPSPVPAATPSAPATNGPPVAIFIGLALALAGGAGFLIWRRRKTK</sequence>
<keyword evidence="2 3" id="KW-0081">Bacteriolytic enzyme</keyword>
<dbReference type="InterPro" id="IPR023346">
    <property type="entry name" value="Lysozyme-like_dom_sf"/>
</dbReference>
<dbReference type="EC" id="3.2.1.17" evidence="3"/>
<dbReference type="Gene3D" id="1.10.530.40">
    <property type="match status" value="1"/>
</dbReference>
<dbReference type="GO" id="GO:0016998">
    <property type="term" value="P:cell wall macromolecule catabolic process"/>
    <property type="evidence" value="ECO:0007669"/>
    <property type="project" value="InterPro"/>
</dbReference>
<keyword evidence="5" id="KW-0812">Transmembrane</keyword>
<comment type="similarity">
    <text evidence="3">Belongs to the glycosyl hydrolase 24 family.</text>
</comment>
<evidence type="ECO:0000313" key="7">
    <source>
        <dbReference type="Proteomes" id="UP000831684"/>
    </source>
</evidence>
<dbReference type="GO" id="GO:0003796">
    <property type="term" value="F:lysozyme activity"/>
    <property type="evidence" value="ECO:0007669"/>
    <property type="project" value="UniProtKB-EC"/>
</dbReference>
<dbReference type="RefSeq" id="WP_244450720.1">
    <property type="nucleotide sequence ID" value="NZ_CP083239.1"/>
</dbReference>
<dbReference type="EMBL" id="CP083239">
    <property type="protein sequence ID" value="UOK73027.1"/>
    <property type="molecule type" value="Genomic_DNA"/>
</dbReference>
<dbReference type="Pfam" id="PF00959">
    <property type="entry name" value="Phage_lysozyme"/>
    <property type="match status" value="1"/>
</dbReference>
<comment type="catalytic activity">
    <reaction evidence="3">
        <text>Hydrolysis of (1-&gt;4)-beta-linkages between N-acetylmuramic acid and N-acetyl-D-glucosamine residues in a peptidoglycan and between N-acetyl-D-glucosamine residues in chitodextrins.</text>
        <dbReference type="EC" id="3.2.1.17"/>
    </reaction>
</comment>
<dbReference type="KEGG" id="apol:K9D25_10160"/>
<dbReference type="PANTHER" id="PTHR38107:SF3">
    <property type="entry name" value="LYSOZYME RRRD-RELATED"/>
    <property type="match status" value="1"/>
</dbReference>